<evidence type="ECO:0000313" key="3">
    <source>
        <dbReference type="Proteomes" id="UP000199161"/>
    </source>
</evidence>
<dbReference type="InterPro" id="IPR040624">
    <property type="entry name" value="HalOD1"/>
</dbReference>
<keyword evidence="3" id="KW-1185">Reference proteome</keyword>
<proteinExistence type="predicted"/>
<evidence type="ECO:0000313" key="2">
    <source>
        <dbReference type="EMBL" id="SFC76387.1"/>
    </source>
</evidence>
<protein>
    <recommendedName>
        <fullName evidence="1">Halobacterial output domain-containing protein</fullName>
    </recommendedName>
</protein>
<dbReference type="Pfam" id="PF18545">
    <property type="entry name" value="HalOD1"/>
    <property type="match status" value="1"/>
</dbReference>
<dbReference type="RefSeq" id="WP_089790168.1">
    <property type="nucleotide sequence ID" value="NZ_FOKW01000023.1"/>
</dbReference>
<name>A0A1I1LSZ9_NATHA</name>
<reference evidence="3" key="1">
    <citation type="submission" date="2016-10" db="EMBL/GenBank/DDBJ databases">
        <authorList>
            <person name="Varghese N."/>
            <person name="Submissions S."/>
        </authorList>
    </citation>
    <scope>NUCLEOTIDE SEQUENCE [LARGE SCALE GENOMIC DNA]</scope>
    <source>
        <strain evidence="3">DSM 13078</strain>
    </source>
</reference>
<feature type="domain" description="Halobacterial output" evidence="1">
    <location>
        <begin position="21"/>
        <end position="90"/>
    </location>
</feature>
<organism evidence="2 3">
    <name type="scientific">Natronobacterium haloterrestre</name>
    <name type="common">Halobiforma haloterrestris</name>
    <dbReference type="NCBI Taxonomy" id="148448"/>
    <lineage>
        <taxon>Archaea</taxon>
        <taxon>Methanobacteriati</taxon>
        <taxon>Methanobacteriota</taxon>
        <taxon>Stenosarchaea group</taxon>
        <taxon>Halobacteria</taxon>
        <taxon>Halobacteriales</taxon>
        <taxon>Natrialbaceae</taxon>
        <taxon>Natronobacterium</taxon>
    </lineage>
</organism>
<dbReference type="OrthoDB" id="386570at2157"/>
<evidence type="ECO:0000259" key="1">
    <source>
        <dbReference type="Pfam" id="PF18545"/>
    </source>
</evidence>
<dbReference type="EMBL" id="FOKW01000023">
    <property type="protein sequence ID" value="SFC76387.1"/>
    <property type="molecule type" value="Genomic_DNA"/>
</dbReference>
<sequence length="115" mass="12645">MDSYPKTEISTDPVTTHISSYESVTTAIVSAIADARECDLADLDPLYQDIDLEAFDSLYTNSSELPQTDLQITFTVADCKVILYGDGRVVAVPGVDCSPDTLNEKSWTWGTEEEE</sequence>
<accession>A0A1I1LSZ9</accession>
<dbReference type="AlphaFoldDB" id="A0A1I1LSZ9"/>
<gene>
    <name evidence="2" type="ORF">SAMN05444422_1238</name>
</gene>
<dbReference type="Proteomes" id="UP000199161">
    <property type="component" value="Unassembled WGS sequence"/>
</dbReference>